<sequence length="302" mass="33743">MDRVVRKQKTSAVLSQTIKTGIIKSNLVPMFAGLTLALYTYDLDPADKLSEVLFALIGSILVIGSAGTFNNIYDRDIDAIMERTKNRPTVTGDMPIKTALLLAMVMAAAGMTALAFTTPLAALLGFLGLFFYVVPYTMWSKRRTIYNTEIGSISGAMPPLIGWAAMTGTLAHPAIFALFIIQVIWQMPHFYAIAIRRHNEYQAARIPMLPVEKGIKRTYIQTNVYLVLLCLTSFLFLPLSLGLTLVALLINAGWLVLSIYGYRQKKDPEKWAKLLFIYSLFHMTILFTTVIIYSLVGIFILR</sequence>
<comment type="catalytic activity">
    <reaction evidence="7 8">
        <text>heme b + (2E,6E)-farnesyl diphosphate + H2O = Fe(II)-heme o + diphosphate</text>
        <dbReference type="Rhea" id="RHEA:28070"/>
        <dbReference type="ChEBI" id="CHEBI:15377"/>
        <dbReference type="ChEBI" id="CHEBI:33019"/>
        <dbReference type="ChEBI" id="CHEBI:60344"/>
        <dbReference type="ChEBI" id="CHEBI:60530"/>
        <dbReference type="ChEBI" id="CHEBI:175763"/>
        <dbReference type="EC" id="2.5.1.141"/>
    </reaction>
</comment>
<keyword evidence="6 8" id="KW-0472">Membrane</keyword>
<proteinExistence type="inferred from homology"/>
<comment type="similarity">
    <text evidence="8">Belongs to the UbiA prenyltransferase family. Protoheme IX farnesyltransferase subfamily.</text>
</comment>
<dbReference type="Gene3D" id="1.10.357.140">
    <property type="entry name" value="UbiA prenyltransferase"/>
    <property type="match status" value="1"/>
</dbReference>
<evidence type="ECO:0000256" key="4">
    <source>
        <dbReference type="ARBA" id="ARBA00022989"/>
    </source>
</evidence>
<evidence type="ECO:0000256" key="2">
    <source>
        <dbReference type="ARBA" id="ARBA00022679"/>
    </source>
</evidence>
<comment type="miscellaneous">
    <text evidence="8">Carbon 2 of the heme B porphyrin ring is defined according to the Fischer nomenclature.</text>
</comment>
<dbReference type="GO" id="GO:0008495">
    <property type="term" value="F:protoheme IX farnesyltransferase activity"/>
    <property type="evidence" value="ECO:0007669"/>
    <property type="project" value="UniProtKB-EC"/>
</dbReference>
<feature type="transmembrane region" description="Helical" evidence="8">
    <location>
        <begin position="53"/>
        <end position="73"/>
    </location>
</feature>
<dbReference type="NCBIfam" id="TIGR01473">
    <property type="entry name" value="cyoE_ctaB"/>
    <property type="match status" value="1"/>
</dbReference>
<accession>A0ABW2NLM7</accession>
<dbReference type="PANTHER" id="PTHR43448">
    <property type="entry name" value="PROTOHEME IX FARNESYLTRANSFERASE, MITOCHONDRIAL"/>
    <property type="match status" value="1"/>
</dbReference>
<keyword evidence="10" id="KW-1185">Reference proteome</keyword>
<dbReference type="InterPro" id="IPR030470">
    <property type="entry name" value="UbiA_prenylTrfase_CS"/>
</dbReference>
<dbReference type="PANTHER" id="PTHR43448:SF2">
    <property type="entry name" value="PROTOHEME IX FARNESYLTRANSFERASE, MITOCHONDRIAL"/>
    <property type="match status" value="1"/>
</dbReference>
<comment type="caution">
    <text evidence="9">The sequence shown here is derived from an EMBL/GenBank/DDBJ whole genome shotgun (WGS) entry which is preliminary data.</text>
</comment>
<dbReference type="Pfam" id="PF01040">
    <property type="entry name" value="UbiA"/>
    <property type="match status" value="1"/>
</dbReference>
<feature type="transmembrane region" description="Helical" evidence="8">
    <location>
        <begin position="21"/>
        <end position="41"/>
    </location>
</feature>
<name>A0ABW2NLM7_9BACL</name>
<comment type="pathway">
    <text evidence="8">Porphyrin-containing compound metabolism; heme O biosynthesis; heme O from protoheme: step 1/1.</text>
</comment>
<gene>
    <name evidence="9" type="primary">cyoE</name>
    <name evidence="8" type="synonym">ctaB</name>
    <name evidence="9" type="ORF">ACFQPF_01330</name>
</gene>
<feature type="transmembrane region" description="Helical" evidence="8">
    <location>
        <begin position="94"/>
        <end position="114"/>
    </location>
</feature>
<keyword evidence="4 8" id="KW-1133">Transmembrane helix</keyword>
<evidence type="ECO:0000313" key="9">
    <source>
        <dbReference type="EMBL" id="MFC7370320.1"/>
    </source>
</evidence>
<dbReference type="EMBL" id="JBHTCP010000002">
    <property type="protein sequence ID" value="MFC7370320.1"/>
    <property type="molecule type" value="Genomic_DNA"/>
</dbReference>
<organism evidence="9 10">
    <name type="scientific">Fictibacillus iocasae</name>
    <dbReference type="NCBI Taxonomy" id="2715437"/>
    <lineage>
        <taxon>Bacteria</taxon>
        <taxon>Bacillati</taxon>
        <taxon>Bacillota</taxon>
        <taxon>Bacilli</taxon>
        <taxon>Bacillales</taxon>
        <taxon>Fictibacillaceae</taxon>
        <taxon>Fictibacillus</taxon>
    </lineage>
</organism>
<dbReference type="CDD" id="cd13957">
    <property type="entry name" value="PT_UbiA_Cox10"/>
    <property type="match status" value="1"/>
</dbReference>
<dbReference type="InterPro" id="IPR000537">
    <property type="entry name" value="UbiA_prenyltransferase"/>
</dbReference>
<dbReference type="HAMAP" id="MF_00154">
    <property type="entry name" value="CyoE_CtaB"/>
    <property type="match status" value="1"/>
</dbReference>
<evidence type="ECO:0000256" key="3">
    <source>
        <dbReference type="ARBA" id="ARBA00022692"/>
    </source>
</evidence>
<comment type="function">
    <text evidence="8">Converts heme B (protoheme IX) to heme O by substitution of the vinyl group on carbon 2 of heme B porphyrin ring with a hydroxyethyl farnesyl side group.</text>
</comment>
<keyword evidence="2 8" id="KW-0808">Transferase</keyword>
<evidence type="ECO:0000256" key="7">
    <source>
        <dbReference type="ARBA" id="ARBA00047690"/>
    </source>
</evidence>
<comment type="subunit">
    <text evidence="8">Interacts with CtaA.</text>
</comment>
<evidence type="ECO:0000256" key="6">
    <source>
        <dbReference type="ARBA" id="ARBA00023136"/>
    </source>
</evidence>
<reference evidence="10" key="1">
    <citation type="journal article" date="2019" name="Int. J. Syst. Evol. Microbiol.">
        <title>The Global Catalogue of Microorganisms (GCM) 10K type strain sequencing project: providing services to taxonomists for standard genome sequencing and annotation.</title>
        <authorList>
            <consortium name="The Broad Institute Genomics Platform"/>
            <consortium name="The Broad Institute Genome Sequencing Center for Infectious Disease"/>
            <person name="Wu L."/>
            <person name="Ma J."/>
        </authorList>
    </citation>
    <scope>NUCLEOTIDE SEQUENCE [LARGE SCALE GENOMIC DNA]</scope>
    <source>
        <strain evidence="10">NBRC 106396</strain>
    </source>
</reference>
<feature type="transmembrane region" description="Helical" evidence="8">
    <location>
        <begin position="243"/>
        <end position="262"/>
    </location>
</feature>
<protein>
    <recommendedName>
        <fullName evidence="8">Protoheme IX farnesyltransferase</fullName>
        <ecNumber evidence="8">2.5.1.141</ecNumber>
    </recommendedName>
    <alternativeName>
        <fullName evidence="8">Heme B farnesyltransferase</fullName>
    </alternativeName>
    <alternativeName>
        <fullName evidence="8">Heme O synthase</fullName>
    </alternativeName>
</protein>
<keyword evidence="5 8" id="KW-0350">Heme biosynthesis</keyword>
<evidence type="ECO:0000256" key="1">
    <source>
        <dbReference type="ARBA" id="ARBA00004141"/>
    </source>
</evidence>
<evidence type="ECO:0000256" key="5">
    <source>
        <dbReference type="ARBA" id="ARBA00023133"/>
    </source>
</evidence>
<comment type="subcellular location">
    <subcellularLocation>
        <location evidence="8">Cell membrane</location>
        <topology evidence="8">Multi-pass membrane protein</topology>
    </subcellularLocation>
    <subcellularLocation>
        <location evidence="1">Membrane</location>
        <topology evidence="1">Multi-pass membrane protein</topology>
    </subcellularLocation>
</comment>
<dbReference type="InterPro" id="IPR006369">
    <property type="entry name" value="Protohaem_IX_farnesylTrfase"/>
</dbReference>
<dbReference type="EC" id="2.5.1.141" evidence="8"/>
<keyword evidence="8" id="KW-1003">Cell membrane</keyword>
<dbReference type="Proteomes" id="UP001596549">
    <property type="component" value="Unassembled WGS sequence"/>
</dbReference>
<dbReference type="RefSeq" id="WP_379745356.1">
    <property type="nucleotide sequence ID" value="NZ_JBHTCP010000002.1"/>
</dbReference>
<feature type="transmembrane region" description="Helical" evidence="8">
    <location>
        <begin position="274"/>
        <end position="301"/>
    </location>
</feature>
<keyword evidence="3 8" id="KW-0812">Transmembrane</keyword>
<evidence type="ECO:0000313" key="10">
    <source>
        <dbReference type="Proteomes" id="UP001596549"/>
    </source>
</evidence>
<feature type="transmembrane region" description="Helical" evidence="8">
    <location>
        <begin position="120"/>
        <end position="138"/>
    </location>
</feature>
<dbReference type="InterPro" id="IPR044878">
    <property type="entry name" value="UbiA_sf"/>
</dbReference>
<evidence type="ECO:0000256" key="8">
    <source>
        <dbReference type="HAMAP-Rule" id="MF_00154"/>
    </source>
</evidence>
<dbReference type="PROSITE" id="PS00943">
    <property type="entry name" value="UBIA"/>
    <property type="match status" value="1"/>
</dbReference>